<evidence type="ECO:0000259" key="11">
    <source>
        <dbReference type="Pfam" id="PF02463"/>
    </source>
</evidence>
<keyword evidence="10" id="KW-0175">Coiled coil</keyword>
<organism evidence="12">
    <name type="scientific">Muribaculaceae bacterium Z82</name>
    <dbReference type="NCBI Taxonomy" id="2304548"/>
    <lineage>
        <taxon>Bacteria</taxon>
        <taxon>Pseudomonadati</taxon>
        <taxon>Bacteroidota</taxon>
        <taxon>Bacteroidia</taxon>
        <taxon>Bacteroidales</taxon>
        <taxon>Muribaculaceae</taxon>
    </lineage>
</organism>
<dbReference type="PIRSF" id="PIRSF003128">
    <property type="entry name" value="RecN"/>
    <property type="match status" value="1"/>
</dbReference>
<keyword evidence="5 9" id="KW-0227">DNA damage</keyword>
<dbReference type="PANTHER" id="PTHR11059:SF0">
    <property type="entry name" value="DNA REPAIR PROTEIN RECN"/>
    <property type="match status" value="1"/>
</dbReference>
<evidence type="ECO:0000256" key="5">
    <source>
        <dbReference type="ARBA" id="ARBA00022763"/>
    </source>
</evidence>
<dbReference type="InterPro" id="IPR004604">
    <property type="entry name" value="DNA_recomb/repair_RecN"/>
</dbReference>
<sequence>MIDEIQVENVALIRRAALEPCAGLTVLTGETGAGKTALLSALKLLMGERADKTAVRDGAPSLTVSGRIFVRNPACEDAGAGEGAVVAADVEPEELVVTRKVTAEGRSRATINGAMASVAELTQAVAPTIDLCGQHEHQQLLRPHTHGALLDAWAAESVQAPLAAYREAFRVAAQAQAQLDRVLQAGQASTAKLDDARFALKRIDEVSPQPGEYERLSADLARAEHAESLATAALRAHGALADDGGAMDALSDAVSALEAGARFDETLQPYADSLREVGYVLEDVSRDVASYGDGIEFDPDELQQQQERMAALQGLLRAFGPRMEDVFSAREAAAEAVALVDDAEWLEKQARKAVDQAEQALAAAADELRAARGDAAPRFAEAVSEQMGRLEMGSSSLVCQVSPLPREQWTQAGPDSVEFLFKPGAGMQERPLARIASGGEVSRVMLAVKVVLGEADAVDTLVFDEVDAGVGGSVAVALADVLADLARTHQVIVVTHLAQVAVRADAHYLVRKCESEGVPETTLSLLDAEDRPVEIARMLSGSATEASLAHARELLAAAH</sequence>
<dbReference type="SUPFAM" id="SSF52540">
    <property type="entry name" value="P-loop containing nucleoside triphosphate hydrolases"/>
    <property type="match status" value="2"/>
</dbReference>
<dbReference type="EMBL" id="QWKH01000061">
    <property type="protein sequence ID" value="NBI34978.1"/>
    <property type="molecule type" value="Genomic_DNA"/>
</dbReference>
<dbReference type="GO" id="GO:0005524">
    <property type="term" value="F:ATP binding"/>
    <property type="evidence" value="ECO:0007669"/>
    <property type="project" value="UniProtKB-KW"/>
</dbReference>
<dbReference type="CDD" id="cd03241">
    <property type="entry name" value="ABC_RecN"/>
    <property type="match status" value="1"/>
</dbReference>
<dbReference type="GO" id="GO:0009432">
    <property type="term" value="P:SOS response"/>
    <property type="evidence" value="ECO:0007669"/>
    <property type="project" value="TreeGrafter"/>
</dbReference>
<dbReference type="Gene3D" id="3.40.50.300">
    <property type="entry name" value="P-loop containing nucleotide triphosphate hydrolases"/>
    <property type="match status" value="2"/>
</dbReference>
<proteinExistence type="inferred from homology"/>
<name>A0A7C9JNS4_9BACT</name>
<comment type="similarity">
    <text evidence="2 9">Belongs to the RecN family.</text>
</comment>
<gene>
    <name evidence="12" type="primary">recN</name>
    <name evidence="12" type="ORF">D1639_08055</name>
</gene>
<protein>
    <recommendedName>
        <fullName evidence="3 9">DNA repair protein RecN</fullName>
    </recommendedName>
    <alternativeName>
        <fullName evidence="8 9">Recombination protein N</fullName>
    </alternativeName>
</protein>
<feature type="domain" description="RecF/RecN/SMC N-terminal" evidence="11">
    <location>
        <begin position="2"/>
        <end position="512"/>
    </location>
</feature>
<evidence type="ECO:0000256" key="2">
    <source>
        <dbReference type="ARBA" id="ARBA00009441"/>
    </source>
</evidence>
<dbReference type="InterPro" id="IPR003395">
    <property type="entry name" value="RecF/RecN/SMC_N"/>
</dbReference>
<comment type="function">
    <text evidence="1 9">May be involved in recombinational repair of damaged DNA.</text>
</comment>
<dbReference type="AlphaFoldDB" id="A0A7C9JNS4"/>
<dbReference type="NCBIfam" id="TIGR00634">
    <property type="entry name" value="recN"/>
    <property type="match status" value="1"/>
</dbReference>
<dbReference type="Pfam" id="PF02463">
    <property type="entry name" value="SMC_N"/>
    <property type="match status" value="1"/>
</dbReference>
<dbReference type="GO" id="GO:0006281">
    <property type="term" value="P:DNA repair"/>
    <property type="evidence" value="ECO:0007669"/>
    <property type="project" value="UniProtKB-KW"/>
</dbReference>
<accession>A0A7C9JNS4</accession>
<keyword evidence="7 9" id="KW-0234">DNA repair</keyword>
<dbReference type="GO" id="GO:0043590">
    <property type="term" value="C:bacterial nucleoid"/>
    <property type="evidence" value="ECO:0007669"/>
    <property type="project" value="TreeGrafter"/>
</dbReference>
<evidence type="ECO:0000256" key="8">
    <source>
        <dbReference type="ARBA" id="ARBA00033408"/>
    </source>
</evidence>
<evidence type="ECO:0000256" key="3">
    <source>
        <dbReference type="ARBA" id="ARBA00021315"/>
    </source>
</evidence>
<evidence type="ECO:0000256" key="7">
    <source>
        <dbReference type="ARBA" id="ARBA00023204"/>
    </source>
</evidence>
<evidence type="ECO:0000256" key="1">
    <source>
        <dbReference type="ARBA" id="ARBA00003618"/>
    </source>
</evidence>
<feature type="coiled-coil region" evidence="10">
    <location>
        <begin position="340"/>
        <end position="374"/>
    </location>
</feature>
<dbReference type="PANTHER" id="PTHR11059">
    <property type="entry name" value="DNA REPAIR PROTEIN RECN"/>
    <property type="match status" value="1"/>
</dbReference>
<comment type="caution">
    <text evidence="12">The sequence shown here is derived from an EMBL/GenBank/DDBJ whole genome shotgun (WGS) entry which is preliminary data.</text>
</comment>
<dbReference type="InterPro" id="IPR027417">
    <property type="entry name" value="P-loop_NTPase"/>
</dbReference>
<evidence type="ECO:0000256" key="4">
    <source>
        <dbReference type="ARBA" id="ARBA00022741"/>
    </source>
</evidence>
<keyword evidence="4" id="KW-0547">Nucleotide-binding</keyword>
<evidence type="ECO:0000256" key="6">
    <source>
        <dbReference type="ARBA" id="ARBA00022840"/>
    </source>
</evidence>
<dbReference type="GO" id="GO:0006310">
    <property type="term" value="P:DNA recombination"/>
    <property type="evidence" value="ECO:0007669"/>
    <property type="project" value="InterPro"/>
</dbReference>
<reference evidence="12" key="1">
    <citation type="submission" date="2018-08" db="EMBL/GenBank/DDBJ databases">
        <title>Murine metabolic-syndrome-specific gut microbial biobank.</title>
        <authorList>
            <person name="Liu C."/>
        </authorList>
    </citation>
    <scope>NUCLEOTIDE SEQUENCE [LARGE SCALE GENOMIC DNA]</scope>
    <source>
        <strain evidence="12">Z82</strain>
    </source>
</reference>
<keyword evidence="6" id="KW-0067">ATP-binding</keyword>
<evidence type="ECO:0000256" key="10">
    <source>
        <dbReference type="SAM" id="Coils"/>
    </source>
</evidence>
<evidence type="ECO:0000256" key="9">
    <source>
        <dbReference type="PIRNR" id="PIRNR003128"/>
    </source>
</evidence>
<evidence type="ECO:0000313" key="12">
    <source>
        <dbReference type="EMBL" id="NBI34978.1"/>
    </source>
</evidence>